<dbReference type="EMBL" id="JACEMT010000049">
    <property type="protein sequence ID" value="MBA4502616.1"/>
    <property type="molecule type" value="Genomic_DNA"/>
</dbReference>
<dbReference type="InterPro" id="IPR032720">
    <property type="entry name" value="Cys_rich_CWC"/>
</dbReference>
<protein>
    <submittedName>
        <fullName evidence="1">Cysteine-rich CWC family protein</fullName>
    </submittedName>
</protein>
<dbReference type="AlphaFoldDB" id="A0A7W2AB59"/>
<evidence type="ECO:0000313" key="1">
    <source>
        <dbReference type="EMBL" id="MBA4502616.1"/>
    </source>
</evidence>
<organism evidence="1 2">
    <name type="scientific">Marinobacterium marinum</name>
    <dbReference type="NCBI Taxonomy" id="2756129"/>
    <lineage>
        <taxon>Bacteria</taxon>
        <taxon>Pseudomonadati</taxon>
        <taxon>Pseudomonadota</taxon>
        <taxon>Gammaproteobacteria</taxon>
        <taxon>Oceanospirillales</taxon>
        <taxon>Oceanospirillaceae</taxon>
        <taxon>Marinobacterium</taxon>
    </lineage>
</organism>
<dbReference type="Proteomes" id="UP000538931">
    <property type="component" value="Unassembled WGS sequence"/>
</dbReference>
<proteinExistence type="predicted"/>
<keyword evidence="2" id="KW-1185">Reference proteome</keyword>
<sequence>MSQHNIDPLVCPLCRQENACVNLSSQDVEKTCWCNDPSIQFPEELLSQIPDELRRKACVCRSCVLAFQKRHSPE</sequence>
<dbReference type="Pfam" id="PF14375">
    <property type="entry name" value="Cys_rich_CWC"/>
    <property type="match status" value="1"/>
</dbReference>
<name>A0A7W2AB59_9GAMM</name>
<accession>A0A7W2AB59</accession>
<gene>
    <name evidence="1" type="ORF">H1S06_09600</name>
</gene>
<evidence type="ECO:0000313" key="2">
    <source>
        <dbReference type="Proteomes" id="UP000538931"/>
    </source>
</evidence>
<reference evidence="1 2" key="1">
    <citation type="submission" date="2020-07" db="EMBL/GenBank/DDBJ databases">
        <title>Bacterium isolated from marien macroalgae.</title>
        <authorList>
            <person name="Zhu K."/>
            <person name="Lu D."/>
            <person name="Du Z."/>
        </authorList>
    </citation>
    <scope>NUCLEOTIDE SEQUENCE [LARGE SCALE GENOMIC DNA]</scope>
    <source>
        <strain evidence="1 2">3-1745</strain>
    </source>
</reference>
<comment type="caution">
    <text evidence="1">The sequence shown here is derived from an EMBL/GenBank/DDBJ whole genome shotgun (WGS) entry which is preliminary data.</text>
</comment>